<dbReference type="HOGENOM" id="CLU_2257461_0_0_2"/>
<reference evidence="1 2" key="1">
    <citation type="journal article" date="2012" name="Environ. Microbiol.">
        <title>The genome of the ammonia-oxidizing Candidatus Nitrososphaera gargensis: insights into metabolic versatility and environmental adaptations.</title>
        <authorList>
            <person name="Spang A."/>
            <person name="Poehlein A."/>
            <person name="Offre P."/>
            <person name="Zumbragel S."/>
            <person name="Haider S."/>
            <person name="Rychlik N."/>
            <person name="Nowka B."/>
            <person name="Schmeisser C."/>
            <person name="Lebedeva E.V."/>
            <person name="Rattei T."/>
            <person name="Bohm C."/>
            <person name="Schmid M."/>
            <person name="Galushko A."/>
            <person name="Hatzenpichler R."/>
            <person name="Weinmaier T."/>
            <person name="Daniel R."/>
            <person name="Schleper C."/>
            <person name="Spieck E."/>
            <person name="Streit W."/>
            <person name="Wagner M."/>
        </authorList>
    </citation>
    <scope>NUCLEOTIDE SEQUENCE [LARGE SCALE GENOMIC DNA]</scope>
    <source>
        <strain evidence="2">Ga9.2</strain>
    </source>
</reference>
<name>K0INN3_NITGG</name>
<dbReference type="Proteomes" id="UP000008037">
    <property type="component" value="Chromosome"/>
</dbReference>
<organism evidence="1 2">
    <name type="scientific">Nitrososphaera gargensis (strain Ga9.2)</name>
    <dbReference type="NCBI Taxonomy" id="1237085"/>
    <lineage>
        <taxon>Archaea</taxon>
        <taxon>Nitrososphaerota</taxon>
        <taxon>Nitrososphaeria</taxon>
        <taxon>Nitrososphaerales</taxon>
        <taxon>Nitrososphaeraceae</taxon>
        <taxon>Nitrososphaera</taxon>
    </lineage>
</organism>
<keyword evidence="2" id="KW-1185">Reference proteome</keyword>
<dbReference type="InParanoid" id="K0INN3"/>
<dbReference type="AlphaFoldDB" id="K0INN3"/>
<evidence type="ECO:0000313" key="2">
    <source>
        <dbReference type="Proteomes" id="UP000008037"/>
    </source>
</evidence>
<sequence>MIALSDDSTWLRNISGSWRDVKCPCGSTFHFRGKIDELFSWERIHLRHMASDSANHEMLSFYPKDMVIIYHSTSGYVLERRKHRRDEIGELHQARLYGRAKLAGV</sequence>
<gene>
    <name evidence="1" type="ordered locus">Ngar_c27530</name>
</gene>
<evidence type="ECO:0000313" key="1">
    <source>
        <dbReference type="EMBL" id="AFU59674.1"/>
    </source>
</evidence>
<dbReference type="BioCyc" id="CNIT1237085:G1324-2753-MONOMER"/>
<accession>K0INN3</accession>
<protein>
    <submittedName>
        <fullName evidence="1">Uncharacterized protein</fullName>
    </submittedName>
</protein>
<dbReference type="EMBL" id="CP002408">
    <property type="protein sequence ID" value="AFU59674.1"/>
    <property type="molecule type" value="Genomic_DNA"/>
</dbReference>
<proteinExistence type="predicted"/>
<dbReference type="KEGG" id="nga:Ngar_c27530"/>